<comment type="caution">
    <text evidence="4">The sequence shown here is derived from an EMBL/GenBank/DDBJ whole genome shotgun (WGS) entry which is preliminary data.</text>
</comment>
<evidence type="ECO:0000259" key="3">
    <source>
        <dbReference type="Pfam" id="PF08044"/>
    </source>
</evidence>
<sequence>MDHDVPRQLPAPSLVPPSRETRIGDEDRARALDLLAGYLETGHLTISDFEERSAAVPGCRTASDLEIILADLPVRGDAPRSAESATARPASGRVSGLRFRIGIFLAIGVVCLTATVATDSPAPLVVWALSAIALFILNVGPDSWYTPSLRQLERRNRRPGRNRGE</sequence>
<feature type="transmembrane region" description="Helical" evidence="2">
    <location>
        <begin position="97"/>
        <end position="118"/>
    </location>
</feature>
<keyword evidence="2" id="KW-0472">Membrane</keyword>
<evidence type="ECO:0000313" key="4">
    <source>
        <dbReference type="EMBL" id="MBI8989551.1"/>
    </source>
</evidence>
<dbReference type="Proteomes" id="UP000645966">
    <property type="component" value="Unassembled WGS sequence"/>
</dbReference>
<proteinExistence type="predicted"/>
<keyword evidence="2" id="KW-0812">Transmembrane</keyword>
<gene>
    <name evidence="4" type="ORF">JDV75_07215</name>
</gene>
<name>A0A934I5R3_9CORY</name>
<reference evidence="4" key="1">
    <citation type="submission" date="2020-12" db="EMBL/GenBank/DDBJ databases">
        <title>Genome public.</title>
        <authorList>
            <person name="Sun Q."/>
        </authorList>
    </citation>
    <scope>NUCLEOTIDE SEQUENCE</scope>
    <source>
        <strain evidence="4">CCM 8863</strain>
    </source>
</reference>
<organism evidence="4 5">
    <name type="scientific">Corynebacterium meridianum</name>
    <dbReference type="NCBI Taxonomy" id="2765363"/>
    <lineage>
        <taxon>Bacteria</taxon>
        <taxon>Bacillati</taxon>
        <taxon>Actinomycetota</taxon>
        <taxon>Actinomycetes</taxon>
        <taxon>Mycobacteriales</taxon>
        <taxon>Corynebacteriaceae</taxon>
        <taxon>Corynebacterium</taxon>
    </lineage>
</organism>
<dbReference type="InterPro" id="IPR012551">
    <property type="entry name" value="DUF1707_SHOCT-like"/>
</dbReference>
<evidence type="ECO:0000256" key="2">
    <source>
        <dbReference type="SAM" id="Phobius"/>
    </source>
</evidence>
<dbReference type="EMBL" id="JAEIOS010000012">
    <property type="protein sequence ID" value="MBI8989551.1"/>
    <property type="molecule type" value="Genomic_DNA"/>
</dbReference>
<keyword evidence="5" id="KW-1185">Reference proteome</keyword>
<dbReference type="RefSeq" id="WP_198738587.1">
    <property type="nucleotide sequence ID" value="NZ_JAEIOS010000012.1"/>
</dbReference>
<evidence type="ECO:0000313" key="5">
    <source>
        <dbReference type="Proteomes" id="UP000645966"/>
    </source>
</evidence>
<evidence type="ECO:0000256" key="1">
    <source>
        <dbReference type="SAM" id="MobiDB-lite"/>
    </source>
</evidence>
<keyword evidence="2" id="KW-1133">Transmembrane helix</keyword>
<feature type="domain" description="DUF1707" evidence="3">
    <location>
        <begin position="21"/>
        <end position="73"/>
    </location>
</feature>
<feature type="region of interest" description="Disordered" evidence="1">
    <location>
        <begin position="1"/>
        <end position="22"/>
    </location>
</feature>
<dbReference type="Pfam" id="PF08044">
    <property type="entry name" value="DUF1707"/>
    <property type="match status" value="1"/>
</dbReference>
<feature type="transmembrane region" description="Helical" evidence="2">
    <location>
        <begin position="124"/>
        <end position="145"/>
    </location>
</feature>
<dbReference type="AlphaFoldDB" id="A0A934I5R3"/>
<accession>A0A934I5R3</accession>
<protein>
    <submittedName>
        <fullName evidence="4">DUF1707 domain-containing protein</fullName>
    </submittedName>
</protein>